<evidence type="ECO:0000256" key="3">
    <source>
        <dbReference type="SAM" id="SignalP"/>
    </source>
</evidence>
<keyword evidence="5" id="KW-1185">Reference proteome</keyword>
<evidence type="ECO:0000256" key="1">
    <source>
        <dbReference type="ARBA" id="ARBA00009820"/>
    </source>
</evidence>
<feature type="region of interest" description="Disordered" evidence="2">
    <location>
        <begin position="27"/>
        <end position="62"/>
    </location>
</feature>
<dbReference type="PANTHER" id="PTHR36842:SF1">
    <property type="entry name" value="PROTEIN TOLB"/>
    <property type="match status" value="1"/>
</dbReference>
<feature type="signal peptide" evidence="3">
    <location>
        <begin position="1"/>
        <end position="21"/>
    </location>
</feature>
<dbReference type="InterPro" id="IPR011042">
    <property type="entry name" value="6-blade_b-propeller_TolB-like"/>
</dbReference>
<name>A0A7W5JSV8_9ACTN</name>
<protein>
    <submittedName>
        <fullName evidence="4">Tol biopolymer transport system component</fullName>
    </submittedName>
</protein>
<proteinExistence type="inferred from homology"/>
<dbReference type="PANTHER" id="PTHR36842">
    <property type="entry name" value="PROTEIN TOLB HOMOLOG"/>
    <property type="match status" value="1"/>
</dbReference>
<feature type="chain" id="PRO_5039612369" evidence="3">
    <location>
        <begin position="22"/>
        <end position="338"/>
    </location>
</feature>
<dbReference type="Proteomes" id="UP000565572">
    <property type="component" value="Unassembled WGS sequence"/>
</dbReference>
<organism evidence="4 5">
    <name type="scientific">Microlunatus antarcticus</name>
    <dbReference type="NCBI Taxonomy" id="53388"/>
    <lineage>
        <taxon>Bacteria</taxon>
        <taxon>Bacillati</taxon>
        <taxon>Actinomycetota</taxon>
        <taxon>Actinomycetes</taxon>
        <taxon>Propionibacteriales</taxon>
        <taxon>Propionibacteriaceae</taxon>
        <taxon>Microlunatus</taxon>
    </lineage>
</organism>
<evidence type="ECO:0000313" key="4">
    <source>
        <dbReference type="EMBL" id="MBB3325097.1"/>
    </source>
</evidence>
<gene>
    <name evidence="4" type="ORF">FHX39_000041</name>
</gene>
<sequence>MTRTPFLLRCALVTAVGLSVAACTAGGGAPADAPADAPAAVPSSAAPSATPSAPALPQSAAPLPDDEMVWRYSAGSNRTISTVSTNGLTGADLVVGEKNVAASLSPDRRTIVYIRREADDRASLRAVSADGQSDTRLFADGSTDCPKLRRPAVGVNGTLAIVCSPFDEGGEDVLNIMNTDGTLVKQLDHGQLGDATFSPDGSRVVYARDPYLPYKLGGALFSAPTDGSSSPVRVLAGTNVNPVWSPTADEVAYVRLDGKRRSIGIVRVGADGRGGGTRALTTGSAYDQDPSWSPNGARLAFRRGADEPHLFIMKSDGSGATRVVRSSGAVNAPVWTAR</sequence>
<evidence type="ECO:0000313" key="5">
    <source>
        <dbReference type="Proteomes" id="UP000565572"/>
    </source>
</evidence>
<evidence type="ECO:0000256" key="2">
    <source>
        <dbReference type="SAM" id="MobiDB-lite"/>
    </source>
</evidence>
<keyword evidence="3" id="KW-0732">Signal</keyword>
<dbReference type="PROSITE" id="PS51257">
    <property type="entry name" value="PROKAR_LIPOPROTEIN"/>
    <property type="match status" value="1"/>
</dbReference>
<dbReference type="Pfam" id="PF07676">
    <property type="entry name" value="PD40"/>
    <property type="match status" value="2"/>
</dbReference>
<dbReference type="Gene3D" id="2.120.10.30">
    <property type="entry name" value="TolB, C-terminal domain"/>
    <property type="match status" value="2"/>
</dbReference>
<comment type="caution">
    <text evidence="4">The sequence shown here is derived from an EMBL/GenBank/DDBJ whole genome shotgun (WGS) entry which is preliminary data.</text>
</comment>
<accession>A0A7W5JSV8</accession>
<reference evidence="4 5" key="1">
    <citation type="submission" date="2020-08" db="EMBL/GenBank/DDBJ databases">
        <title>Sequencing the genomes of 1000 actinobacteria strains.</title>
        <authorList>
            <person name="Klenk H.-P."/>
        </authorList>
    </citation>
    <scope>NUCLEOTIDE SEQUENCE [LARGE SCALE GENOMIC DNA]</scope>
    <source>
        <strain evidence="4 5">DSM 11053</strain>
    </source>
</reference>
<dbReference type="AlphaFoldDB" id="A0A7W5JSV8"/>
<comment type="similarity">
    <text evidence="1">Belongs to the TolB family.</text>
</comment>
<dbReference type="EMBL" id="JACHZG010000001">
    <property type="protein sequence ID" value="MBB3325097.1"/>
    <property type="molecule type" value="Genomic_DNA"/>
</dbReference>
<dbReference type="RefSeq" id="WP_183335785.1">
    <property type="nucleotide sequence ID" value="NZ_JACHZG010000001.1"/>
</dbReference>
<dbReference type="SUPFAM" id="SSF82171">
    <property type="entry name" value="DPP6 N-terminal domain-like"/>
    <property type="match status" value="1"/>
</dbReference>
<dbReference type="InterPro" id="IPR011659">
    <property type="entry name" value="WD40"/>
</dbReference>